<dbReference type="PRINTS" id="PR00171">
    <property type="entry name" value="SUGRTRNSPORT"/>
</dbReference>
<name>A0ABS1K645_9MICC</name>
<dbReference type="EMBL" id="JAERRC010000044">
    <property type="protein sequence ID" value="MBL0707149.1"/>
    <property type="molecule type" value="Genomic_DNA"/>
</dbReference>
<keyword evidence="3 8" id="KW-0813">Transport</keyword>
<gene>
    <name evidence="11" type="ORF">JJE72_16775</name>
</gene>
<comment type="caution">
    <text evidence="11">The sequence shown here is derived from an EMBL/GenBank/DDBJ whole genome shotgun (WGS) entry which is preliminary data.</text>
</comment>
<sequence>MASTPSASVSKRLVLVTVTAALGFFLFGYDTAVINGAIDALADHYGLGSGLKGFAVSSALLGCVIGAWFAGPLSNRVGRVPVMLTSSVLFLVSAIGTGLAFGITDLIVWRVVGGLGVGAASVIAPTYIAEISPAHMRGRLVSVQGLAGVTGIAVSLFVDAGLAWQAGGAANPLWFDLPAWRWMFIVEAVPAIAYGVAALRVPESPRYLVGLGRDADAEHVLRTCTGLADPRAKIEEIRGSLQTDRRASLRDLAGRAFGLKPIVWVGILVAAAQQFVGINVIFYYSTTLWRSVGFGESNALLITAITSLINIGATVLALLLIDKVGRRLLMLSGSLGMAVTLGVMALAFSQAITTVAGEVLLPGVWGVVALVSANLFVAFFGVAWGSVMWVLLGEMFPNRIRAGAMAVSTAVNWLSNFAISTTFPVMAAISLTGSYSFYALSALASFFLVKHLVKETAGIELEDMDSQLRHTPAPDHGNR</sequence>
<feature type="transmembrane region" description="Helical" evidence="9">
    <location>
        <begin position="179"/>
        <end position="199"/>
    </location>
</feature>
<evidence type="ECO:0000256" key="5">
    <source>
        <dbReference type="ARBA" id="ARBA00022692"/>
    </source>
</evidence>
<dbReference type="PROSITE" id="PS00216">
    <property type="entry name" value="SUGAR_TRANSPORT_1"/>
    <property type="match status" value="1"/>
</dbReference>
<feature type="transmembrane region" description="Helical" evidence="9">
    <location>
        <begin position="262"/>
        <end position="284"/>
    </location>
</feature>
<feature type="transmembrane region" description="Helical" evidence="9">
    <location>
        <begin position="12"/>
        <end position="29"/>
    </location>
</feature>
<dbReference type="NCBIfam" id="TIGR00879">
    <property type="entry name" value="SP"/>
    <property type="match status" value="1"/>
</dbReference>
<feature type="domain" description="Major facilitator superfamily (MFS) profile" evidence="10">
    <location>
        <begin position="16"/>
        <end position="457"/>
    </location>
</feature>
<accession>A0ABS1K645</accession>
<evidence type="ECO:0000256" key="1">
    <source>
        <dbReference type="ARBA" id="ARBA00004651"/>
    </source>
</evidence>
<protein>
    <submittedName>
        <fullName evidence="11">Sugar porter family MFS transporter</fullName>
    </submittedName>
</protein>
<dbReference type="InterPro" id="IPR003663">
    <property type="entry name" value="Sugar/inositol_transpt"/>
</dbReference>
<feature type="transmembrane region" description="Helical" evidence="9">
    <location>
        <begin position="82"/>
        <end position="101"/>
    </location>
</feature>
<reference evidence="11 12" key="1">
    <citation type="submission" date="2021-01" db="EMBL/GenBank/DDBJ databases">
        <title>Genome public.</title>
        <authorList>
            <person name="Liu C."/>
            <person name="Sun Q."/>
        </authorList>
    </citation>
    <scope>NUCLEOTIDE SEQUENCE [LARGE SCALE GENOMIC DNA]</scope>
    <source>
        <strain evidence="11 12">JC656</strain>
    </source>
</reference>
<dbReference type="PROSITE" id="PS50850">
    <property type="entry name" value="MFS"/>
    <property type="match status" value="1"/>
</dbReference>
<feature type="transmembrane region" description="Helical" evidence="9">
    <location>
        <begin position="404"/>
        <end position="429"/>
    </location>
</feature>
<dbReference type="Proteomes" id="UP000639051">
    <property type="component" value="Unassembled WGS sequence"/>
</dbReference>
<keyword evidence="7 9" id="KW-0472">Membrane</keyword>
<dbReference type="InterPro" id="IPR047984">
    <property type="entry name" value="XylE-like"/>
</dbReference>
<feature type="transmembrane region" description="Helical" evidence="9">
    <location>
        <begin position="435"/>
        <end position="453"/>
    </location>
</feature>
<dbReference type="SUPFAM" id="SSF103473">
    <property type="entry name" value="MFS general substrate transporter"/>
    <property type="match status" value="1"/>
</dbReference>
<dbReference type="InterPro" id="IPR050814">
    <property type="entry name" value="Myo-inositol_Transporter"/>
</dbReference>
<evidence type="ECO:0000259" key="10">
    <source>
        <dbReference type="PROSITE" id="PS50850"/>
    </source>
</evidence>
<keyword evidence="5 9" id="KW-0812">Transmembrane</keyword>
<dbReference type="PROSITE" id="PS00217">
    <property type="entry name" value="SUGAR_TRANSPORT_2"/>
    <property type="match status" value="1"/>
</dbReference>
<keyword evidence="12" id="KW-1185">Reference proteome</keyword>
<keyword evidence="6 9" id="KW-1133">Transmembrane helix</keyword>
<proteinExistence type="inferred from homology"/>
<comment type="subcellular location">
    <subcellularLocation>
        <location evidence="1">Cell membrane</location>
        <topology evidence="1">Multi-pass membrane protein</topology>
    </subcellularLocation>
</comment>
<comment type="similarity">
    <text evidence="2 8">Belongs to the major facilitator superfamily. Sugar transporter (TC 2.A.1.1) family.</text>
</comment>
<feature type="transmembrane region" description="Helical" evidence="9">
    <location>
        <begin position="107"/>
        <end position="128"/>
    </location>
</feature>
<dbReference type="Gene3D" id="1.20.1250.20">
    <property type="entry name" value="MFS general substrate transporter like domains"/>
    <property type="match status" value="2"/>
</dbReference>
<feature type="transmembrane region" description="Helical" evidence="9">
    <location>
        <begin position="364"/>
        <end position="392"/>
    </location>
</feature>
<evidence type="ECO:0000256" key="6">
    <source>
        <dbReference type="ARBA" id="ARBA00022989"/>
    </source>
</evidence>
<evidence type="ECO:0000313" key="12">
    <source>
        <dbReference type="Proteomes" id="UP000639051"/>
    </source>
</evidence>
<organism evidence="11 12">
    <name type="scientific">Sinomonas cellulolyticus</name>
    <dbReference type="NCBI Taxonomy" id="2801916"/>
    <lineage>
        <taxon>Bacteria</taxon>
        <taxon>Bacillati</taxon>
        <taxon>Actinomycetota</taxon>
        <taxon>Actinomycetes</taxon>
        <taxon>Micrococcales</taxon>
        <taxon>Micrococcaceae</taxon>
        <taxon>Sinomonas</taxon>
    </lineage>
</organism>
<dbReference type="CDD" id="cd17359">
    <property type="entry name" value="MFS_XylE_like"/>
    <property type="match status" value="1"/>
</dbReference>
<feature type="transmembrane region" description="Helical" evidence="9">
    <location>
        <begin position="299"/>
        <end position="321"/>
    </location>
</feature>
<evidence type="ECO:0000256" key="4">
    <source>
        <dbReference type="ARBA" id="ARBA00022475"/>
    </source>
</evidence>
<evidence type="ECO:0000256" key="7">
    <source>
        <dbReference type="ARBA" id="ARBA00023136"/>
    </source>
</evidence>
<feature type="transmembrane region" description="Helical" evidence="9">
    <location>
        <begin position="328"/>
        <end position="352"/>
    </location>
</feature>
<keyword evidence="4" id="KW-1003">Cell membrane</keyword>
<evidence type="ECO:0000313" key="11">
    <source>
        <dbReference type="EMBL" id="MBL0707149.1"/>
    </source>
</evidence>
<dbReference type="InterPro" id="IPR020846">
    <property type="entry name" value="MFS_dom"/>
</dbReference>
<dbReference type="InterPro" id="IPR036259">
    <property type="entry name" value="MFS_trans_sf"/>
</dbReference>
<dbReference type="InterPro" id="IPR005828">
    <property type="entry name" value="MFS_sugar_transport-like"/>
</dbReference>
<dbReference type="RefSeq" id="WP_189694448.1">
    <property type="nucleotide sequence ID" value="NZ_BNCM01000010.1"/>
</dbReference>
<dbReference type="InterPro" id="IPR005829">
    <property type="entry name" value="Sugar_transporter_CS"/>
</dbReference>
<dbReference type="PANTHER" id="PTHR48020">
    <property type="entry name" value="PROTON MYO-INOSITOL COTRANSPORTER"/>
    <property type="match status" value="1"/>
</dbReference>
<evidence type="ECO:0000256" key="9">
    <source>
        <dbReference type="SAM" id="Phobius"/>
    </source>
</evidence>
<dbReference type="Pfam" id="PF00083">
    <property type="entry name" value="Sugar_tr"/>
    <property type="match status" value="1"/>
</dbReference>
<evidence type="ECO:0000256" key="8">
    <source>
        <dbReference type="RuleBase" id="RU003346"/>
    </source>
</evidence>
<feature type="transmembrane region" description="Helical" evidence="9">
    <location>
        <begin position="49"/>
        <end position="70"/>
    </location>
</feature>
<dbReference type="PANTHER" id="PTHR48020:SF12">
    <property type="entry name" value="PROTON MYO-INOSITOL COTRANSPORTER"/>
    <property type="match status" value="1"/>
</dbReference>
<feature type="transmembrane region" description="Helical" evidence="9">
    <location>
        <begin position="140"/>
        <end position="167"/>
    </location>
</feature>
<evidence type="ECO:0000256" key="2">
    <source>
        <dbReference type="ARBA" id="ARBA00010992"/>
    </source>
</evidence>
<evidence type="ECO:0000256" key="3">
    <source>
        <dbReference type="ARBA" id="ARBA00022448"/>
    </source>
</evidence>